<dbReference type="InParanoid" id="A0A3Q3LSB9"/>
<dbReference type="PROSITE" id="PS50878">
    <property type="entry name" value="RT_POL"/>
    <property type="match status" value="1"/>
</dbReference>
<dbReference type="STRING" id="205130.ENSMAMP00000017173"/>
<organism evidence="2 3">
    <name type="scientific">Mastacembelus armatus</name>
    <name type="common">zig-zag eel</name>
    <dbReference type="NCBI Taxonomy" id="205130"/>
    <lineage>
        <taxon>Eukaryota</taxon>
        <taxon>Metazoa</taxon>
        <taxon>Chordata</taxon>
        <taxon>Craniata</taxon>
        <taxon>Vertebrata</taxon>
        <taxon>Euteleostomi</taxon>
        <taxon>Actinopterygii</taxon>
        <taxon>Neopterygii</taxon>
        <taxon>Teleostei</taxon>
        <taxon>Neoteleostei</taxon>
        <taxon>Acanthomorphata</taxon>
        <taxon>Anabantaria</taxon>
        <taxon>Synbranchiformes</taxon>
        <taxon>Mastacembelidae</taxon>
        <taxon>Mastacembelus</taxon>
    </lineage>
</organism>
<evidence type="ECO:0000313" key="3">
    <source>
        <dbReference type="Proteomes" id="UP000261640"/>
    </source>
</evidence>
<dbReference type="GeneTree" id="ENSGT01150000286986"/>
<reference evidence="2" key="1">
    <citation type="submission" date="2025-08" db="UniProtKB">
        <authorList>
            <consortium name="Ensembl"/>
        </authorList>
    </citation>
    <scope>IDENTIFICATION</scope>
</reference>
<dbReference type="InterPro" id="IPR043502">
    <property type="entry name" value="DNA/RNA_pol_sf"/>
</dbReference>
<evidence type="ECO:0000259" key="1">
    <source>
        <dbReference type="PROSITE" id="PS50878"/>
    </source>
</evidence>
<reference evidence="2" key="2">
    <citation type="submission" date="2025-09" db="UniProtKB">
        <authorList>
            <consortium name="Ensembl"/>
        </authorList>
    </citation>
    <scope>IDENTIFICATION</scope>
</reference>
<sequence>MVLNNYRPISNLPFLGKIIEKVGYQQLTDFLMLNNCFDDFQSGFRPHHSTETALIKVTNDIRLNTDAGRVSVLVLLDLSAAFDTVDHVILLQRLENWIGISGTALKWFKSYLEDRKYFVEVGNCVSDQMVLTCGVPQGSILGPLLFNLYMFPLGQLIRSNNVFYHNYADDTQIYISLTAGEYGPVDSLCSCIEQITLWMQNNSLQINSDKTEIIIFGPQKQRESVSSHLESLSLKFKNQVGNLGVIMDSDLNFNSHIKSITSSAFYHLKNIARIKGIMSKPDLERLIHAFISSRLDYCNGLFTGLSKRAVRQLQYIQNAAARVLTRNRKYNHITPVLRSLH</sequence>
<dbReference type="InterPro" id="IPR000477">
    <property type="entry name" value="RT_dom"/>
</dbReference>
<proteinExistence type="predicted"/>
<name>A0A3Q3LSB9_9TELE</name>
<dbReference type="Pfam" id="PF00078">
    <property type="entry name" value="RVT_1"/>
    <property type="match status" value="1"/>
</dbReference>
<dbReference type="Ensembl" id="ENSMAMT00000017636.2">
    <property type="protein sequence ID" value="ENSMAMP00000017173.2"/>
    <property type="gene ID" value="ENSMAMG00000011632.2"/>
</dbReference>
<keyword evidence="3" id="KW-1185">Reference proteome</keyword>
<evidence type="ECO:0000313" key="2">
    <source>
        <dbReference type="Ensembl" id="ENSMAMP00000017173.2"/>
    </source>
</evidence>
<dbReference type="AlphaFoldDB" id="A0A3Q3LSB9"/>
<dbReference type="Proteomes" id="UP000261640">
    <property type="component" value="Unplaced"/>
</dbReference>
<dbReference type="SUPFAM" id="SSF56672">
    <property type="entry name" value="DNA/RNA polymerases"/>
    <property type="match status" value="1"/>
</dbReference>
<protein>
    <recommendedName>
        <fullName evidence="1">Reverse transcriptase domain-containing protein</fullName>
    </recommendedName>
</protein>
<accession>A0A3Q3LSB9</accession>
<dbReference type="PANTHER" id="PTHR33332">
    <property type="entry name" value="REVERSE TRANSCRIPTASE DOMAIN-CONTAINING PROTEIN"/>
    <property type="match status" value="1"/>
</dbReference>
<dbReference type="CDD" id="cd01650">
    <property type="entry name" value="RT_nLTR_like"/>
    <property type="match status" value="1"/>
</dbReference>
<feature type="domain" description="Reverse transcriptase" evidence="1">
    <location>
        <begin position="1"/>
        <end position="247"/>
    </location>
</feature>